<dbReference type="CDD" id="cd02439">
    <property type="entry name" value="DMB-PRT_CobT"/>
    <property type="match status" value="1"/>
</dbReference>
<dbReference type="HAMAP" id="MF_00230">
    <property type="entry name" value="CobT"/>
    <property type="match status" value="1"/>
</dbReference>
<keyword evidence="13" id="KW-1185">Reference proteome</keyword>
<dbReference type="InterPro" id="IPR036087">
    <property type="entry name" value="Nict_dMeBzImd_PRibTrfase_sf"/>
</dbReference>
<dbReference type="OrthoDB" id="9781491at2"/>
<evidence type="ECO:0000313" key="12">
    <source>
        <dbReference type="EMBL" id="SFP44215.1"/>
    </source>
</evidence>
<dbReference type="Proteomes" id="UP000182624">
    <property type="component" value="Unassembled WGS sequence"/>
</dbReference>
<dbReference type="GO" id="GO:0008939">
    <property type="term" value="F:nicotinate-nucleotide-dimethylbenzimidazole phosphoribosyltransferase activity"/>
    <property type="evidence" value="ECO:0007669"/>
    <property type="project" value="UniProtKB-UniRule"/>
</dbReference>
<evidence type="ECO:0000256" key="10">
    <source>
        <dbReference type="ARBA" id="ARBA00047340"/>
    </source>
</evidence>
<dbReference type="FunFam" id="3.40.50.10210:FF:000001">
    <property type="entry name" value="Nicotinate-nucleotide--dimethylbenzimidazole phosphoribosyltransferase"/>
    <property type="match status" value="1"/>
</dbReference>
<dbReference type="Gene3D" id="3.40.50.10210">
    <property type="match status" value="1"/>
</dbReference>
<name>A0A1I5QD79_9FIRM</name>
<dbReference type="InterPro" id="IPR023195">
    <property type="entry name" value="Nict_dMeBzImd_PRibTrfase_N"/>
</dbReference>
<comment type="pathway">
    <text evidence="2 11">Nucleoside biosynthesis; alpha-ribazole biosynthesis; alpha-ribazole from 5,6-dimethylbenzimidazole: step 1/2.</text>
</comment>
<keyword evidence="7 11" id="KW-0328">Glycosyltransferase</keyword>
<dbReference type="GO" id="GO:0009236">
    <property type="term" value="P:cobalamin biosynthetic process"/>
    <property type="evidence" value="ECO:0007669"/>
    <property type="project" value="UniProtKB-UniRule"/>
</dbReference>
<evidence type="ECO:0000256" key="2">
    <source>
        <dbReference type="ARBA" id="ARBA00005049"/>
    </source>
</evidence>
<organism evidence="12 13">
    <name type="scientific">Butyrivibrio proteoclasticus</name>
    <dbReference type="NCBI Taxonomy" id="43305"/>
    <lineage>
        <taxon>Bacteria</taxon>
        <taxon>Bacillati</taxon>
        <taxon>Bacillota</taxon>
        <taxon>Clostridia</taxon>
        <taxon>Lachnospirales</taxon>
        <taxon>Lachnospiraceae</taxon>
        <taxon>Butyrivibrio</taxon>
    </lineage>
</organism>
<evidence type="ECO:0000313" key="13">
    <source>
        <dbReference type="Proteomes" id="UP000182624"/>
    </source>
</evidence>
<dbReference type="Pfam" id="PF02277">
    <property type="entry name" value="DBI_PRT"/>
    <property type="match status" value="1"/>
</dbReference>
<keyword evidence="6 11" id="KW-0169">Cobalamin biosynthesis</keyword>
<evidence type="ECO:0000256" key="9">
    <source>
        <dbReference type="ARBA" id="ARBA00030686"/>
    </source>
</evidence>
<reference evidence="13" key="1">
    <citation type="submission" date="2016-10" db="EMBL/GenBank/DDBJ databases">
        <authorList>
            <person name="Varghese N."/>
            <person name="Submissions S."/>
        </authorList>
    </citation>
    <scope>NUCLEOTIDE SEQUENCE [LARGE SCALE GENOMIC DNA]</scope>
    <source>
        <strain evidence="13">P18</strain>
    </source>
</reference>
<evidence type="ECO:0000256" key="5">
    <source>
        <dbReference type="ARBA" id="ARBA00015486"/>
    </source>
</evidence>
<dbReference type="AlphaFoldDB" id="A0A1I5QD79"/>
<comment type="function">
    <text evidence="1 11">Catalyzes the synthesis of alpha-ribazole-5'-phosphate from nicotinate mononucleotide (NAMN) and 5,6-dimethylbenzimidazole (DMB).</text>
</comment>
<keyword evidence="8 11" id="KW-0808">Transferase</keyword>
<evidence type="ECO:0000256" key="3">
    <source>
        <dbReference type="ARBA" id="ARBA00007110"/>
    </source>
</evidence>
<dbReference type="PANTHER" id="PTHR43463:SF1">
    <property type="entry name" value="NICOTINATE-NUCLEOTIDE--DIMETHYLBENZIMIDAZOLE PHOSPHORIBOSYLTRANSFERASE"/>
    <property type="match status" value="1"/>
</dbReference>
<accession>A0A1I5QD79</accession>
<protein>
    <recommendedName>
        <fullName evidence="5 11">Nicotinate-nucleotide--dimethylbenzimidazole phosphoribosyltransferase</fullName>
        <shortName evidence="11">NN:DBI PRT</shortName>
        <ecNumber evidence="4 11">2.4.2.21</ecNumber>
    </recommendedName>
    <alternativeName>
        <fullName evidence="9 11">N(1)-alpha-phosphoribosyltransferase</fullName>
    </alternativeName>
</protein>
<dbReference type="EC" id="2.4.2.21" evidence="4 11"/>
<comment type="similarity">
    <text evidence="3 11">Belongs to the CobT family.</text>
</comment>
<dbReference type="RefSeq" id="WP_074883845.1">
    <property type="nucleotide sequence ID" value="NZ_FOXO01000002.1"/>
</dbReference>
<dbReference type="EMBL" id="FOXO01000002">
    <property type="protein sequence ID" value="SFP44215.1"/>
    <property type="molecule type" value="Genomic_DNA"/>
</dbReference>
<dbReference type="InterPro" id="IPR003200">
    <property type="entry name" value="Nict_dMeBzImd_PRibTrfase"/>
</dbReference>
<dbReference type="NCBIfam" id="NF000996">
    <property type="entry name" value="PRK00105.1"/>
    <property type="match status" value="1"/>
</dbReference>
<proteinExistence type="inferred from homology"/>
<dbReference type="UniPathway" id="UPA00061">
    <property type="reaction ID" value="UER00516"/>
</dbReference>
<evidence type="ECO:0000256" key="8">
    <source>
        <dbReference type="ARBA" id="ARBA00022679"/>
    </source>
</evidence>
<comment type="catalytic activity">
    <reaction evidence="10 11">
        <text>5,6-dimethylbenzimidazole + nicotinate beta-D-ribonucleotide = alpha-ribazole 5'-phosphate + nicotinate + H(+)</text>
        <dbReference type="Rhea" id="RHEA:11196"/>
        <dbReference type="ChEBI" id="CHEBI:15378"/>
        <dbReference type="ChEBI" id="CHEBI:15890"/>
        <dbReference type="ChEBI" id="CHEBI:32544"/>
        <dbReference type="ChEBI" id="CHEBI:57502"/>
        <dbReference type="ChEBI" id="CHEBI:57918"/>
        <dbReference type="EC" id="2.4.2.21"/>
    </reaction>
</comment>
<evidence type="ECO:0000256" key="6">
    <source>
        <dbReference type="ARBA" id="ARBA00022573"/>
    </source>
</evidence>
<dbReference type="InterPro" id="IPR017846">
    <property type="entry name" value="Nict_dMeBzImd_PRibTrfase_bact"/>
</dbReference>
<dbReference type="PANTHER" id="PTHR43463">
    <property type="entry name" value="NICOTINATE-NUCLEOTIDE--DIMETHYLBENZIMIDAZOLE PHOSPHORIBOSYLTRANSFERASE"/>
    <property type="match status" value="1"/>
</dbReference>
<dbReference type="Gene3D" id="1.10.1610.10">
    <property type="match status" value="1"/>
</dbReference>
<evidence type="ECO:0000256" key="1">
    <source>
        <dbReference type="ARBA" id="ARBA00002197"/>
    </source>
</evidence>
<sequence>MDFELELKEKIKDIEGVDADKKREAYGYIDSLIKPPKSLGKLEKIAIALAGITGQVKNTLKKKRIIVLCADNGVTCEGVSSAPVSVTASQAVNMTKGITGMSSMAKHFGIETEIVDVGIAIDYDCEEVLDRKIRKGTGNIAIEPALTREEVIRAIFVGMERADRAALDNVDVLGVGEMGIGNTTTSAAVLAAISGALPGDLVGRGGGLTDEAFQKKLSVVERAVKRFLNSGSDKGDIINILSELGGLDIAAMCGVFLGAAKNRIPVVIDGYISVVSALCACRLNEKVTGYLFPSHESKEKGYKIAISMLDFEPWFNLDMGLGEGSGCVIAFQIMEAACAFVCNMGTFESGGICDDYLEDIRKQEK</sequence>
<evidence type="ECO:0000256" key="11">
    <source>
        <dbReference type="HAMAP-Rule" id="MF_00230"/>
    </source>
</evidence>
<evidence type="ECO:0000256" key="7">
    <source>
        <dbReference type="ARBA" id="ARBA00022676"/>
    </source>
</evidence>
<dbReference type="SUPFAM" id="SSF52733">
    <property type="entry name" value="Nicotinate mononucleotide:5,6-dimethylbenzimidazole phosphoribosyltransferase (CobT)"/>
    <property type="match status" value="1"/>
</dbReference>
<gene>
    <name evidence="11" type="primary">cobT</name>
    <name evidence="12" type="ORF">SAMN04487928_10265</name>
</gene>
<feature type="active site" description="Proton acceptor" evidence="11">
    <location>
        <position position="323"/>
    </location>
</feature>
<evidence type="ECO:0000256" key="4">
    <source>
        <dbReference type="ARBA" id="ARBA00011991"/>
    </source>
</evidence>
<dbReference type="NCBIfam" id="TIGR03160">
    <property type="entry name" value="cobT_DBIPRT"/>
    <property type="match status" value="1"/>
</dbReference>